<sequence length="88" mass="9709">MRTNEAEHQYEILVGGEVAGLATYTDRDGARELPHTVVDPKYRGQGLSKPLIQHALDDAQANGLRVIPTCPAVERFIEQHPEYKGLVG</sequence>
<dbReference type="CDD" id="cd04301">
    <property type="entry name" value="NAT_SF"/>
    <property type="match status" value="1"/>
</dbReference>
<keyword evidence="4" id="KW-1185">Reference proteome</keyword>
<dbReference type="InterPro" id="IPR045057">
    <property type="entry name" value="Gcn5-rel_NAT"/>
</dbReference>
<dbReference type="InterPro" id="IPR016181">
    <property type="entry name" value="Acyl_CoA_acyltransferase"/>
</dbReference>
<dbReference type="Pfam" id="PF14542">
    <property type="entry name" value="Acetyltransf_CG"/>
    <property type="match status" value="1"/>
</dbReference>
<protein>
    <submittedName>
        <fullName evidence="3">Acetyltransferase (GNAT) family protein</fullName>
    </submittedName>
</protein>
<dbReference type="PANTHER" id="PTHR31435:SF10">
    <property type="entry name" value="BSR4717 PROTEIN"/>
    <property type="match status" value="1"/>
</dbReference>
<evidence type="ECO:0000259" key="2">
    <source>
        <dbReference type="PROSITE" id="PS51729"/>
    </source>
</evidence>
<dbReference type="SUPFAM" id="SSF55729">
    <property type="entry name" value="Acyl-CoA N-acyltransferases (Nat)"/>
    <property type="match status" value="1"/>
</dbReference>
<feature type="domain" description="N-acetyltransferase" evidence="1">
    <location>
        <begin position="1"/>
        <end position="88"/>
    </location>
</feature>
<dbReference type="Gene3D" id="3.40.630.30">
    <property type="match status" value="1"/>
</dbReference>
<accession>A0ABY7UN13</accession>
<dbReference type="EMBL" id="CP063194">
    <property type="protein sequence ID" value="WCZ39556.1"/>
    <property type="molecule type" value="Genomic_DNA"/>
</dbReference>
<evidence type="ECO:0000313" key="4">
    <source>
        <dbReference type="Proteomes" id="UP001218071"/>
    </source>
</evidence>
<dbReference type="PANTHER" id="PTHR31435">
    <property type="entry name" value="PROTEIN NATD1"/>
    <property type="match status" value="1"/>
</dbReference>
<proteinExistence type="predicted"/>
<name>A0ABY7UN13_9CORY</name>
<dbReference type="PROSITE" id="PS51729">
    <property type="entry name" value="GNAT_YJDJ"/>
    <property type="match status" value="1"/>
</dbReference>
<evidence type="ECO:0000259" key="1">
    <source>
        <dbReference type="PROSITE" id="PS51186"/>
    </source>
</evidence>
<dbReference type="InterPro" id="IPR000182">
    <property type="entry name" value="GNAT_dom"/>
</dbReference>
<organism evidence="3 4">
    <name type="scientific">Corynebacterium jeddahense</name>
    <dbReference type="NCBI Taxonomy" id="1414719"/>
    <lineage>
        <taxon>Bacteria</taxon>
        <taxon>Bacillati</taxon>
        <taxon>Actinomycetota</taxon>
        <taxon>Actinomycetes</taxon>
        <taxon>Mycobacteriales</taxon>
        <taxon>Corynebacteriaceae</taxon>
        <taxon>Corynebacterium</taxon>
    </lineage>
</organism>
<evidence type="ECO:0000313" key="3">
    <source>
        <dbReference type="EMBL" id="WCZ39556.1"/>
    </source>
</evidence>
<dbReference type="Proteomes" id="UP001218071">
    <property type="component" value="Chromosome"/>
</dbReference>
<reference evidence="3 4" key="1">
    <citation type="submission" date="2020-10" db="EMBL/GenBank/DDBJ databases">
        <title>Complete genome sequence of Corynebacterium jeddahense DSM 45997, type strain of Corynebacterium jeddahense.</title>
        <authorList>
            <person name="Busche T."/>
            <person name="Kalinowski J."/>
            <person name="Ruckert C."/>
        </authorList>
    </citation>
    <scope>NUCLEOTIDE SEQUENCE [LARGE SCALE GENOMIC DNA]</scope>
    <source>
        <strain evidence="3 4">DSM 45997</strain>
    </source>
</reference>
<feature type="domain" description="N-acetyltransferase" evidence="2">
    <location>
        <begin position="2"/>
        <end position="88"/>
    </location>
</feature>
<dbReference type="InterPro" id="IPR031165">
    <property type="entry name" value="GNAT_YJDJ"/>
</dbReference>
<dbReference type="PROSITE" id="PS51186">
    <property type="entry name" value="GNAT"/>
    <property type="match status" value="1"/>
</dbReference>
<gene>
    <name evidence="3" type="ORF">CJEDD_09900</name>
</gene>